<feature type="region of interest" description="Disordered" evidence="12">
    <location>
        <begin position="119"/>
        <end position="141"/>
    </location>
</feature>
<feature type="region of interest" description="Disordered" evidence="12">
    <location>
        <begin position="1947"/>
        <end position="1968"/>
    </location>
</feature>
<dbReference type="PANTHER" id="PTHR47633:SF3">
    <property type="entry name" value="STRIATED MUSCLE PREFERENTIALLY EXPRESSED PROTEIN KINASE"/>
    <property type="match status" value="1"/>
</dbReference>
<evidence type="ECO:0000259" key="15">
    <source>
        <dbReference type="PROSITE" id="PS50853"/>
    </source>
</evidence>
<dbReference type="FunFam" id="2.60.40.10:FF:000345">
    <property type="entry name" value="Muscle M-line assembly protein unc-89"/>
    <property type="match status" value="1"/>
</dbReference>
<dbReference type="FunFam" id="3.30.200.20:FF:000302">
    <property type="entry name" value="striated muscle preferentially expressed protein kinase"/>
    <property type="match status" value="1"/>
</dbReference>
<dbReference type="InterPro" id="IPR036116">
    <property type="entry name" value="FN3_sf"/>
</dbReference>
<protein>
    <recommendedName>
        <fullName evidence="18">SPEG kinase</fullName>
    </recommendedName>
</protein>
<feature type="region of interest" description="Disordered" evidence="12">
    <location>
        <begin position="2025"/>
        <end position="2060"/>
    </location>
</feature>
<feature type="region of interest" description="Disordered" evidence="12">
    <location>
        <begin position="3429"/>
        <end position="3452"/>
    </location>
</feature>
<feature type="compositionally biased region" description="Pro residues" evidence="12">
    <location>
        <begin position="2875"/>
        <end position="2898"/>
    </location>
</feature>
<dbReference type="InterPro" id="IPR003598">
    <property type="entry name" value="Ig_sub2"/>
</dbReference>
<feature type="compositionally biased region" description="Pro residues" evidence="12">
    <location>
        <begin position="574"/>
        <end position="586"/>
    </location>
</feature>
<dbReference type="InterPro" id="IPR008266">
    <property type="entry name" value="Tyr_kinase_AS"/>
</dbReference>
<dbReference type="Gene3D" id="3.30.200.20">
    <property type="entry name" value="Phosphorylase Kinase, domain 1"/>
    <property type="match status" value="2"/>
</dbReference>
<evidence type="ECO:0000256" key="7">
    <source>
        <dbReference type="ARBA" id="ARBA00022777"/>
    </source>
</evidence>
<dbReference type="CDD" id="cd00096">
    <property type="entry name" value="Ig"/>
    <property type="match status" value="1"/>
</dbReference>
<feature type="compositionally biased region" description="Basic and acidic residues" evidence="12">
    <location>
        <begin position="2487"/>
        <end position="2500"/>
    </location>
</feature>
<feature type="region of interest" description="Disordered" evidence="12">
    <location>
        <begin position="2409"/>
        <end position="2468"/>
    </location>
</feature>
<dbReference type="SMART" id="SM00409">
    <property type="entry name" value="IG"/>
    <property type="match status" value="9"/>
</dbReference>
<comment type="caution">
    <text evidence="16">The sequence shown here is derived from an EMBL/GenBank/DDBJ whole genome shotgun (WGS) entry which is preliminary data.</text>
</comment>
<feature type="compositionally biased region" description="Basic and acidic residues" evidence="12">
    <location>
        <begin position="564"/>
        <end position="573"/>
    </location>
</feature>
<feature type="region of interest" description="Disordered" evidence="12">
    <location>
        <begin position="505"/>
        <end position="640"/>
    </location>
</feature>
<dbReference type="InterPro" id="IPR013098">
    <property type="entry name" value="Ig_I-set"/>
</dbReference>
<keyword evidence="9" id="KW-1015">Disulfide bond</keyword>
<evidence type="ECO:0000259" key="14">
    <source>
        <dbReference type="PROSITE" id="PS50835"/>
    </source>
</evidence>
<feature type="region of interest" description="Disordered" evidence="12">
    <location>
        <begin position="2873"/>
        <end position="2903"/>
    </location>
</feature>
<evidence type="ECO:0008006" key="18">
    <source>
        <dbReference type="Google" id="ProtNLM"/>
    </source>
</evidence>
<dbReference type="Proteomes" id="UP001239994">
    <property type="component" value="Unassembled WGS sequence"/>
</dbReference>
<dbReference type="SUPFAM" id="SSF56112">
    <property type="entry name" value="Protein kinase-like (PK-like)"/>
    <property type="match status" value="2"/>
</dbReference>
<feature type="compositionally biased region" description="Polar residues" evidence="12">
    <location>
        <begin position="190"/>
        <end position="200"/>
    </location>
</feature>
<dbReference type="PROSITE" id="PS00107">
    <property type="entry name" value="PROTEIN_KINASE_ATP"/>
    <property type="match status" value="1"/>
</dbReference>
<feature type="domain" description="Ig-like" evidence="14">
    <location>
        <begin position="1438"/>
        <end position="1526"/>
    </location>
</feature>
<feature type="compositionally biased region" description="Polar residues" evidence="12">
    <location>
        <begin position="261"/>
        <end position="273"/>
    </location>
</feature>
<evidence type="ECO:0000256" key="3">
    <source>
        <dbReference type="ARBA" id="ARBA00022490"/>
    </source>
</evidence>
<feature type="domain" description="Ig-like" evidence="14">
    <location>
        <begin position="648"/>
        <end position="766"/>
    </location>
</feature>
<dbReference type="Pfam" id="PF00041">
    <property type="entry name" value="fn3"/>
    <property type="match status" value="1"/>
</dbReference>
<dbReference type="SMART" id="SM00408">
    <property type="entry name" value="IGc2"/>
    <property type="match status" value="8"/>
</dbReference>
<dbReference type="PROSITE" id="PS50835">
    <property type="entry name" value="IG_LIKE"/>
    <property type="match status" value="9"/>
</dbReference>
<evidence type="ECO:0000259" key="13">
    <source>
        <dbReference type="PROSITE" id="PS50011"/>
    </source>
</evidence>
<feature type="compositionally biased region" description="Basic and acidic residues" evidence="12">
    <location>
        <begin position="2546"/>
        <end position="2563"/>
    </location>
</feature>
<feature type="region of interest" description="Disordered" evidence="12">
    <location>
        <begin position="216"/>
        <end position="273"/>
    </location>
</feature>
<feature type="compositionally biased region" description="Polar residues" evidence="12">
    <location>
        <begin position="216"/>
        <end position="243"/>
    </location>
</feature>
<reference evidence="16" key="1">
    <citation type="submission" date="2023-03" db="EMBL/GenBank/DDBJ databases">
        <title>Electrophorus voltai genome.</title>
        <authorList>
            <person name="Bian C."/>
        </authorList>
    </citation>
    <scope>NUCLEOTIDE SEQUENCE</scope>
    <source>
        <strain evidence="16">CB-2022</strain>
        <tissue evidence="16">Muscle</tissue>
    </source>
</reference>
<comment type="similarity">
    <text evidence="2">Belongs to the protein kinase superfamily. CAMK Ser/Thr protein kinase family.</text>
</comment>
<feature type="region of interest" description="Disordered" evidence="12">
    <location>
        <begin position="181"/>
        <end position="201"/>
    </location>
</feature>
<feature type="binding site" evidence="11">
    <location>
        <position position="1586"/>
    </location>
    <ligand>
        <name>ATP</name>
        <dbReference type="ChEBI" id="CHEBI:30616"/>
    </ligand>
</feature>
<dbReference type="CDD" id="cd00063">
    <property type="entry name" value="FN3"/>
    <property type="match status" value="2"/>
</dbReference>
<dbReference type="PANTHER" id="PTHR47633">
    <property type="entry name" value="IMMUNOGLOBULIN"/>
    <property type="match status" value="1"/>
</dbReference>
<dbReference type="FunFam" id="2.60.40.10:FF:000541">
    <property type="entry name" value="striated muscle preferentially expressed protein kinase"/>
    <property type="match status" value="1"/>
</dbReference>
<feature type="domain" description="Fibronectin type-III" evidence="15">
    <location>
        <begin position="1238"/>
        <end position="1335"/>
    </location>
</feature>
<dbReference type="FunFam" id="2.60.40.10:FF:000145">
    <property type="entry name" value="Myosin light chain kinase, smooth muscle"/>
    <property type="match status" value="1"/>
</dbReference>
<feature type="domain" description="Ig-like" evidence="14">
    <location>
        <begin position="917"/>
        <end position="1009"/>
    </location>
</feature>
<feature type="domain" description="Ig-like" evidence="14">
    <location>
        <begin position="1016"/>
        <end position="1104"/>
    </location>
</feature>
<dbReference type="SUPFAM" id="SSF48726">
    <property type="entry name" value="Immunoglobulin"/>
    <property type="match status" value="9"/>
</dbReference>
<dbReference type="FunFam" id="2.60.40.10:FF:000497">
    <property type="entry name" value="Striated muscle preferentially expressed protein kinase"/>
    <property type="match status" value="1"/>
</dbReference>
<dbReference type="FunFam" id="2.60.40.10:FF:000428">
    <property type="entry name" value="striated muscle preferentially expressed protein kinase"/>
    <property type="match status" value="1"/>
</dbReference>
<feature type="region of interest" description="Disordered" evidence="12">
    <location>
        <begin position="439"/>
        <end position="479"/>
    </location>
</feature>
<feature type="compositionally biased region" description="Low complexity" evidence="12">
    <location>
        <begin position="2256"/>
        <end position="2268"/>
    </location>
</feature>
<feature type="region of interest" description="Disordered" evidence="12">
    <location>
        <begin position="3078"/>
        <end position="3097"/>
    </location>
</feature>
<feature type="region of interest" description="Disordered" evidence="12">
    <location>
        <begin position="2484"/>
        <end position="2570"/>
    </location>
</feature>
<dbReference type="SMART" id="SM00060">
    <property type="entry name" value="FN3"/>
    <property type="match status" value="2"/>
</dbReference>
<dbReference type="InterPro" id="IPR017441">
    <property type="entry name" value="Protein_kinase_ATP_BS"/>
</dbReference>
<gene>
    <name evidence="16" type="ORF">P4O66_007083</name>
</gene>
<feature type="domain" description="Ig-like" evidence="14">
    <location>
        <begin position="821"/>
        <end position="910"/>
    </location>
</feature>
<dbReference type="PROSITE" id="PS50011">
    <property type="entry name" value="PROTEIN_KINASE_DOM"/>
    <property type="match status" value="2"/>
</dbReference>
<feature type="region of interest" description="Disordered" evidence="12">
    <location>
        <begin position="2121"/>
        <end position="2291"/>
    </location>
</feature>
<feature type="compositionally biased region" description="Acidic residues" evidence="12">
    <location>
        <begin position="587"/>
        <end position="596"/>
    </location>
</feature>
<dbReference type="EMBL" id="JAROKS010000012">
    <property type="protein sequence ID" value="KAK1798798.1"/>
    <property type="molecule type" value="Genomic_DNA"/>
</dbReference>
<evidence type="ECO:0000313" key="16">
    <source>
        <dbReference type="EMBL" id="KAK1798798.1"/>
    </source>
</evidence>
<dbReference type="FunFam" id="2.60.40.10:FF:000080">
    <property type="entry name" value="Myosin light chain kinase, smooth muscle"/>
    <property type="match status" value="1"/>
</dbReference>
<keyword evidence="17" id="KW-1185">Reference proteome</keyword>
<evidence type="ECO:0000256" key="12">
    <source>
        <dbReference type="SAM" id="MobiDB-lite"/>
    </source>
</evidence>
<evidence type="ECO:0000256" key="10">
    <source>
        <dbReference type="ARBA" id="ARBA00023319"/>
    </source>
</evidence>
<dbReference type="InterPro" id="IPR011009">
    <property type="entry name" value="Kinase-like_dom_sf"/>
</dbReference>
<feature type="region of interest" description="Disordered" evidence="12">
    <location>
        <begin position="2333"/>
        <end position="2373"/>
    </location>
</feature>
<keyword evidence="6 11" id="KW-0547">Nucleotide-binding</keyword>
<feature type="domain" description="Protein kinase" evidence="13">
    <location>
        <begin position="3111"/>
        <end position="3384"/>
    </location>
</feature>
<dbReference type="FunFam" id="1.10.510.10:FF:000363">
    <property type="entry name" value="Striated muscle preferentially expressed protein kinase"/>
    <property type="match status" value="1"/>
</dbReference>
<feature type="domain" description="Ig-like" evidence="14">
    <location>
        <begin position="2666"/>
        <end position="2756"/>
    </location>
</feature>
<dbReference type="Gene3D" id="2.60.40.10">
    <property type="entry name" value="Immunoglobulins"/>
    <property type="match status" value="11"/>
</dbReference>
<dbReference type="InterPro" id="IPR013783">
    <property type="entry name" value="Ig-like_fold"/>
</dbReference>
<feature type="compositionally biased region" description="Polar residues" evidence="12">
    <location>
        <begin position="2946"/>
        <end position="2972"/>
    </location>
</feature>
<feature type="region of interest" description="Disordered" evidence="12">
    <location>
        <begin position="1986"/>
        <end position="2009"/>
    </location>
</feature>
<keyword evidence="10" id="KW-0393">Immunoglobulin domain</keyword>
<evidence type="ECO:0000256" key="5">
    <source>
        <dbReference type="ARBA" id="ARBA00022737"/>
    </source>
</evidence>
<dbReference type="SUPFAM" id="SSF49265">
    <property type="entry name" value="Fibronectin type III"/>
    <property type="match status" value="1"/>
</dbReference>
<feature type="non-terminal residue" evidence="16">
    <location>
        <position position="1"/>
    </location>
</feature>
<feature type="compositionally biased region" description="Basic and acidic residues" evidence="12">
    <location>
        <begin position="2233"/>
        <end position="2242"/>
    </location>
</feature>
<evidence type="ECO:0000256" key="4">
    <source>
        <dbReference type="ARBA" id="ARBA00022679"/>
    </source>
</evidence>
<feature type="domain" description="Ig-like" evidence="14">
    <location>
        <begin position="1344"/>
        <end position="1433"/>
    </location>
</feature>
<evidence type="ECO:0000256" key="2">
    <source>
        <dbReference type="ARBA" id="ARBA00006692"/>
    </source>
</evidence>
<feature type="compositionally biased region" description="Polar residues" evidence="12">
    <location>
        <begin position="2201"/>
        <end position="2213"/>
    </location>
</feature>
<keyword evidence="4" id="KW-0808">Transferase</keyword>
<feature type="compositionally biased region" description="Basic and acidic residues" evidence="12">
    <location>
        <begin position="2440"/>
        <end position="2467"/>
    </location>
</feature>
<dbReference type="InterPro" id="IPR036179">
    <property type="entry name" value="Ig-like_dom_sf"/>
</dbReference>
<dbReference type="FunFam" id="2.60.40.10:FF:000032">
    <property type="entry name" value="palladin isoform X1"/>
    <property type="match status" value="1"/>
</dbReference>
<keyword evidence="8 11" id="KW-0067">ATP-binding</keyword>
<dbReference type="GO" id="GO:0030017">
    <property type="term" value="C:sarcomere"/>
    <property type="evidence" value="ECO:0007669"/>
    <property type="project" value="UniProtKB-ARBA"/>
</dbReference>
<evidence type="ECO:0000256" key="1">
    <source>
        <dbReference type="ARBA" id="ARBA00004496"/>
    </source>
</evidence>
<dbReference type="Pfam" id="PF07679">
    <property type="entry name" value="I-set"/>
    <property type="match status" value="9"/>
</dbReference>
<keyword evidence="7" id="KW-0418">Kinase</keyword>
<feature type="compositionally biased region" description="Low complexity" evidence="12">
    <location>
        <begin position="2597"/>
        <end position="2615"/>
    </location>
</feature>
<dbReference type="PROSITE" id="PS50853">
    <property type="entry name" value="FN3"/>
    <property type="match status" value="2"/>
</dbReference>
<proteinExistence type="inferred from homology"/>
<evidence type="ECO:0000256" key="11">
    <source>
        <dbReference type="PROSITE-ProRule" id="PRU10141"/>
    </source>
</evidence>
<feature type="compositionally biased region" description="Basic and acidic residues" evidence="12">
    <location>
        <begin position="458"/>
        <end position="473"/>
    </location>
</feature>
<feature type="compositionally biased region" description="Polar residues" evidence="12">
    <location>
        <begin position="3082"/>
        <end position="3097"/>
    </location>
</feature>
<keyword evidence="5" id="KW-0677">Repeat</keyword>
<feature type="compositionally biased region" description="Basic and acidic residues" evidence="12">
    <location>
        <begin position="246"/>
        <end position="259"/>
    </location>
</feature>
<feature type="domain" description="Fibronectin type-III" evidence="15">
    <location>
        <begin position="2763"/>
        <end position="2855"/>
    </location>
</feature>
<evidence type="ECO:0000256" key="6">
    <source>
        <dbReference type="ARBA" id="ARBA00022741"/>
    </source>
</evidence>
<dbReference type="InterPro" id="IPR003961">
    <property type="entry name" value="FN3_dom"/>
</dbReference>
<comment type="subcellular location">
    <subcellularLocation>
        <location evidence="1">Cytoplasm</location>
    </subcellularLocation>
</comment>
<organism evidence="16 17">
    <name type="scientific">Electrophorus voltai</name>
    <dbReference type="NCBI Taxonomy" id="2609070"/>
    <lineage>
        <taxon>Eukaryota</taxon>
        <taxon>Metazoa</taxon>
        <taxon>Chordata</taxon>
        <taxon>Craniata</taxon>
        <taxon>Vertebrata</taxon>
        <taxon>Euteleostomi</taxon>
        <taxon>Actinopterygii</taxon>
        <taxon>Neopterygii</taxon>
        <taxon>Teleostei</taxon>
        <taxon>Ostariophysi</taxon>
        <taxon>Gymnotiformes</taxon>
        <taxon>Gymnotoidei</taxon>
        <taxon>Gymnotidae</taxon>
        <taxon>Electrophorus</taxon>
    </lineage>
</organism>
<dbReference type="InterPro" id="IPR000719">
    <property type="entry name" value="Prot_kinase_dom"/>
</dbReference>
<evidence type="ECO:0000256" key="9">
    <source>
        <dbReference type="ARBA" id="ARBA00023157"/>
    </source>
</evidence>
<feature type="region of interest" description="Disordered" evidence="12">
    <location>
        <begin position="2586"/>
        <end position="2663"/>
    </location>
</feature>
<sequence length="3469" mass="381015">SFRSERARVEMSFSRATASSELLAPDRQRPAPPVFLRKLRRAAVAVGCDIRLRVRVDGHPRPSLRWYHDDMALAADDQDYGGLWIRDCQQVDSGLYTCVATNNLGEARTCGPLAVLDLGQDSDNTDDENGESQVSMETKERSRVLQSQAASSQMSGGGKALVAPLLGPCDGPVVEREMHTLGSRAPGPQDSLQPARQASAGSHLCNCTGGASPVIHTQPSQNAQSPVSASVFTSTVDSTTAHNGSKKPEEEAELPDKARPSLSTILPQSSGSQDPVALVALKLPRTAPKIYDKVRAFEQRRHSVDALDVPAKGVARTGVGQRASCHVEDGATDGSGSGSKRAVFKQRASSLEDRPSYTQKVQCFQSRFSEELQRIKKHAGRPNIQKAFSTERLTVTDERPAGKVQPILPEVIAKFRNAFEKKGNIAEVSQELAMKEQSSQTKAKLLSEAPPAGSGLRIDCRAQSPDRPERPLMKDSQPSRLVEEIVPEAPGQRSLCLAGKTLGARQLASPGKAQPSPHVEQREKKQKNTRPEPKAVGPLPEDAVGPAPPKPPRLLATASTFPRSWKERGEKTVPPHPPGLTVPALPPEDETPEDGEPLTGRRHQKSPKQKEERRRGGRSYVWQTTAEEEEDSLDDPYISAEEVPAGGPVFRLPLKDVVAVAGSDVTLECVIVGKSSQGKAVSTTPPGHNKRKGLMVFVRCVSGVVLSSGSCSAVTWRKGGARLSAGAGCEMKTEGGRHSLRISLMRPCDAGTYSITAAGDGGQTVSCSATLFIQSEPVRVQGCPLTSTLAASDVEFLGHMEEATDFGALSRTGAIRFKEPPAFQVALSDQAAREGEDVTMCVQAWGQPKPMVCWLKDRMNFRTDGQHELREMDNGKYELKIKSAGKIDGGIYTCKIINEYGTKQSECRLEVKDLPPPELLTITSPLQDVRVCAGKTALFECHVSGPQDADVDWLANGKLMQPALLDCKMHFDGKRCCLLLRSVHEDDSGFYTCKVSTAKEEVTSSAQLTVTPSEEPLFTRKLEALEVMEGRSAHFDCKVSGTPPPEVTWNHCDQPVVESENIHILTEGGHHSLHLSHVTLESEGSYVATARNAHGWAESSAELYVQEPRQVVSSQMSRLEKMPSIPEEPEGLEGDLERRIMPDFLKPLSDLEVLEGREAMLVCKVAGTPYPTITWYHNGQKIDSTYDRKMTQYRDVHSLVIRSVCHAHSGVYKSVISNKVGKATCYAHLYVTDIVPEPPEGPPVVESITGRSITISWKKPKNLDPSIDPGCLMYAVQQQALGSIQWTIVASSLSETSYTVTALSKGVRYAFRVLSTSGRTFSKPSPPTDLLMLIDRGQYLRKAPVILEKPDVVYAVENQPVTMTITLNHVQASVTWKRRGAALVNKPGAYEMYMPDDHQHALKISRVKGGDIGQLICMANNQYGSDLCTVLLATAAPPAFETIMEDLDVCVGETVCFTVVVGAKPDPDVLWYKDNILLVESCHFTFVYEGRESTLLISSVQPADSGVYTCIARNLAGEVSCKAELTVHTEKQVEEKGEHLEDKGAILRRMRRLTDYYDIHKEIGRGAFSYVKRVTQKNGKLEYAAKFISTRVKGKSAALREVELLSGVDHERILYFHDAFEKKNVVVIITELCREELLERLMKKTTILETEPENILMADRRSDQIKICDFGNARKLTPNEAQYCTYGTPEYIAPEIVNQTPVSKATDIWPVGVITYLCSAVFVHGSLTGVSPFAGENDRHTLLNIRNSNIAFEESMFTECREAKGFVIKLLVTDRLRPDVAECLHHPWFNVRKYQCARISSKCIYIRFDSSAVALLLFKTITMFLSQDSNKGKEYQHIVAQACAGQVEMAGNLETSTRSLISYKSKMMMSSISELLNDSCSRVSLAVPRSVKEGSPPVSSSSDSDEDIDELPFVPMPLTMMFSGSRMSLNEIHEDDTVSVGAAKVPQRNLRENEESEHHVLSDGEDGMEERIEAADGTEQAELALRKDSSMEAEQASTKPRRRLMRRGSSADSALLLHITPMEGAASHMPLDEGQKSMKKAASMDLPQRSNSPSPGKPSQEDYALKLELLRHRLIRGGCMDKKLSGLRGPLFETLGMDEEKKSQTLDCNLRTLRLGGLACTSSADRPGESPPKTQAFRKSISLSQVETEPVSLRRRSGAPLEIPSAEAGQSKLHKESSVPAVPEQTKLEAPPELPIEHTEGVSSPNLEEQQVTGEEEKTREPLSPRLLQHNIKKIDKMEELRSPLPTNESHRLPEYSLSHDISSYDSSTVQPNAKYDPSGKHIPTSKISEQETSTEHLAVFASMSISSPTLRTDIKDIDSEEVFEARFKKRESSLTQSLKRLTKPRLEEKSPVLPRRTGEEVYRPGPTGAPLEFVSRGLQEKSKSFQDLREVDKDPGLGLIGRLSLRVKKNYKKEEMPNEENSDSSASRRRVTWALGRSKSLDKRAAETEDKHSERNCQEVEHKKVADSPVLAMRRRFESKVLGMSDRIHNKSQERKDSKVVQSEVSAELPKDEEIQDIQKVSDSPILAMRKKSESKFSDSLLNRSHSEERNIGKGAKDEGKRTPLLSRLRHSQFKSIGLKKMAVPENQLSSQTSCTASKESLDSTSSTQSTKSSQTHERDCRSRWDRWGLSRGKRDKTPSKPSSPSTPVEDQSAQQYTPSASDFPPVFHIKLKDHILLDGEPITLTCLPAGSPHPSTVWMKDKKLIETDDRMNMMASPDGRHLLMIINTSQKDAGLYECVATNNLGSATTSCILTLAHVPKCPGTPEIPQIYNNTALVVWKPAESKSPCTYTLERRSEGDPGWLVVAAGIADCYYNVTELPRASTFRFRVACVNKAGQGPYSSVSERVDISHIPGMSQTVALVCSGRIPGSGTLPPPAGGPMTPVAPPPVAPPPVALPPHANTAAGTLAQPAVHSPSVPVSVVASVPASHGPLQTSAATAPWRKTATNTAPEPLSSSSDPQTALSPRSPTHVSPVPKDAKAWPNLTITTDPVVTVTQLPPKVRSIPPLVPAKPNSPINVVPPITQVQSVPQRSYTAPLSVGRLSSPLPNYIPATSVQTVPAPVAPVVLTNSISPIGDSAASHGTETPTGRVTPSTKSETILRQGVPQKPYTFLDERARGRFGVIRDCRENATGKMFMAKIVSYDQETKQTVMREYETLKSLHNEKIMALHEAYVTPRYLVLITEHCMGKEILYSLSDRFRYSEDDVAGYVVQILQGLDYLHSCRILHMDIRPDNIMVTRTNVIKILDFGSAQSFNPLSLQHYSRDLGTLEYMGKYCTFVLTGVLSVTTLSYATAPEMLKGDVVGPPADVWSLGVLTYVMLSGRLPFQEKDPQQTETKTHAAKFDPTRLYPNVSQSALAFLKKTLNGYPWSRPAAKDCIAHSWLQDSYLSKLRRQTLTFTTTRLKEFLAGQQRRRSESATRHKVLLRTYQGGPQSLASPSVPNPPSTPVSQCEPSTRAIALLLAFPVVN</sequence>
<dbReference type="InterPro" id="IPR003599">
    <property type="entry name" value="Ig_sub"/>
</dbReference>
<dbReference type="GO" id="GO:0004672">
    <property type="term" value="F:protein kinase activity"/>
    <property type="evidence" value="ECO:0007669"/>
    <property type="project" value="InterPro"/>
</dbReference>
<feature type="compositionally biased region" description="Basic and acidic residues" evidence="12">
    <location>
        <begin position="2345"/>
        <end position="2363"/>
    </location>
</feature>
<dbReference type="InterPro" id="IPR007110">
    <property type="entry name" value="Ig-like_dom"/>
</dbReference>
<feature type="compositionally biased region" description="Basic and acidic residues" evidence="12">
    <location>
        <begin position="1949"/>
        <end position="1962"/>
    </location>
</feature>
<evidence type="ECO:0000313" key="17">
    <source>
        <dbReference type="Proteomes" id="UP001239994"/>
    </source>
</evidence>
<name>A0AAD9DZH6_9TELE</name>
<accession>A0AAD9DZH6</accession>
<feature type="compositionally biased region" description="Basic and acidic residues" evidence="12">
    <location>
        <begin position="2616"/>
        <end position="2630"/>
    </location>
</feature>
<feature type="compositionally biased region" description="Polar residues" evidence="12">
    <location>
        <begin position="2650"/>
        <end position="2662"/>
    </location>
</feature>
<feature type="domain" description="Ig-like" evidence="14">
    <location>
        <begin position="32"/>
        <end position="114"/>
    </location>
</feature>
<evidence type="ECO:0000256" key="8">
    <source>
        <dbReference type="ARBA" id="ARBA00022840"/>
    </source>
</evidence>
<dbReference type="GO" id="GO:0005524">
    <property type="term" value="F:ATP binding"/>
    <property type="evidence" value="ECO:0007669"/>
    <property type="project" value="UniProtKB-UniRule"/>
</dbReference>
<feature type="region of interest" description="Disordered" evidence="12">
    <location>
        <begin position="1887"/>
        <end position="1908"/>
    </location>
</feature>
<feature type="domain" description="Ig-like" evidence="14">
    <location>
        <begin position="1142"/>
        <end position="1232"/>
    </location>
</feature>
<dbReference type="Gene3D" id="1.10.510.10">
    <property type="entry name" value="Transferase(Phosphotransferase) domain 1"/>
    <property type="match status" value="2"/>
</dbReference>
<keyword evidence="3" id="KW-0963">Cytoplasm</keyword>
<dbReference type="Pfam" id="PF00069">
    <property type="entry name" value="Pkinase"/>
    <property type="match status" value="3"/>
</dbReference>
<dbReference type="PROSITE" id="PS00109">
    <property type="entry name" value="PROTEIN_KINASE_TYR"/>
    <property type="match status" value="1"/>
</dbReference>
<feature type="region of interest" description="Disordered" evidence="12">
    <location>
        <begin position="2932"/>
        <end position="2978"/>
    </location>
</feature>
<feature type="domain" description="Protein kinase" evidence="13">
    <location>
        <begin position="1557"/>
        <end position="1789"/>
    </location>
</feature>
<dbReference type="FunFam" id="2.60.40.10:FF:000513">
    <property type="entry name" value="striated muscle preferentially expressed protein kinase"/>
    <property type="match status" value="1"/>
</dbReference>